<evidence type="ECO:0000313" key="8">
    <source>
        <dbReference type="EMBL" id="MFE4106527.1"/>
    </source>
</evidence>
<evidence type="ECO:0000313" key="9">
    <source>
        <dbReference type="Proteomes" id="UP001600165"/>
    </source>
</evidence>
<dbReference type="CDD" id="cd00075">
    <property type="entry name" value="HATPase"/>
    <property type="match status" value="1"/>
</dbReference>
<proteinExistence type="predicted"/>
<dbReference type="EC" id="2.7.13.3" evidence="2"/>
<keyword evidence="6" id="KW-0902">Two-component regulatory system</keyword>
<name>A0ABW6IF76_9CYAN</name>
<sequence length="486" mass="53698">MLMPVSSEFVELCQSQIVLLTQTLGAASAVVYLTERYADQPEAELIPIVAYPESAAVWQQVVENALPDQAIESPASQSWISRQQTGTEAAQFESDEFTNQVSTALTAPSPPIAQTSQVSEKRLVLPLIHEEVVMGLLVTARSDRPWTTQERSQLDQVTRTLAIARFLDQQNQWLRQTLQQRHLKQHQQSDVFHNLLHQFRNPLTALKTFGKLLAKRFQPEDNSYSLISGIIRESDRLQELLQQFDATVAYGDRQWQTDTDVLALSSGIDEKTAPQNRPLVESATSAERTLPLLPSSGLGTDLTLAHCSFKAVLKPLLISAAAQAQERQILLQSAIDTDLPTVSGDAQALQEVFSNLIDNALKYAPAGSWIYIQTGLFQVKPQIRYQGVMIADSGPGIPAADQPHVFERHYRGRQSTGPIAGTGLGLAIAQDLITQMQGKIEVVSPVEQTPWMSEEALHWLNQHAQNSVFGPGTAFIVWLPEALESP</sequence>
<keyword evidence="9" id="KW-1185">Reference proteome</keyword>
<dbReference type="InterPro" id="IPR050736">
    <property type="entry name" value="Sensor_HK_Regulatory"/>
</dbReference>
<dbReference type="CDD" id="cd00082">
    <property type="entry name" value="HisKA"/>
    <property type="match status" value="1"/>
</dbReference>
<dbReference type="Pfam" id="PF00512">
    <property type="entry name" value="HisKA"/>
    <property type="match status" value="1"/>
</dbReference>
<dbReference type="Proteomes" id="UP001600165">
    <property type="component" value="Unassembled WGS sequence"/>
</dbReference>
<dbReference type="SUPFAM" id="SSF47384">
    <property type="entry name" value="Homodimeric domain of signal transducing histidine kinase"/>
    <property type="match status" value="1"/>
</dbReference>
<dbReference type="Gene3D" id="1.10.287.130">
    <property type="match status" value="1"/>
</dbReference>
<keyword evidence="5" id="KW-0418">Kinase</keyword>
<dbReference type="InterPro" id="IPR003018">
    <property type="entry name" value="GAF"/>
</dbReference>
<evidence type="ECO:0000256" key="1">
    <source>
        <dbReference type="ARBA" id="ARBA00000085"/>
    </source>
</evidence>
<evidence type="ECO:0000259" key="7">
    <source>
        <dbReference type="PROSITE" id="PS50109"/>
    </source>
</evidence>
<dbReference type="InterPro" id="IPR003594">
    <property type="entry name" value="HATPase_dom"/>
</dbReference>
<accession>A0ABW6IF76</accession>
<dbReference type="InterPro" id="IPR036890">
    <property type="entry name" value="HATPase_C_sf"/>
</dbReference>
<dbReference type="PRINTS" id="PR00344">
    <property type="entry name" value="BCTRLSENSOR"/>
</dbReference>
<gene>
    <name evidence="8" type="ORF">ACFVKH_09580</name>
</gene>
<dbReference type="SMART" id="SM00388">
    <property type="entry name" value="HisKA"/>
    <property type="match status" value="1"/>
</dbReference>
<evidence type="ECO:0000256" key="2">
    <source>
        <dbReference type="ARBA" id="ARBA00012438"/>
    </source>
</evidence>
<dbReference type="InterPro" id="IPR029016">
    <property type="entry name" value="GAF-like_dom_sf"/>
</dbReference>
<evidence type="ECO:0000256" key="4">
    <source>
        <dbReference type="ARBA" id="ARBA00022679"/>
    </source>
</evidence>
<protein>
    <recommendedName>
        <fullName evidence="2">histidine kinase</fullName>
        <ecNumber evidence="2">2.7.13.3</ecNumber>
    </recommendedName>
</protein>
<comment type="catalytic activity">
    <reaction evidence="1">
        <text>ATP + protein L-histidine = ADP + protein N-phospho-L-histidine.</text>
        <dbReference type="EC" id="2.7.13.3"/>
    </reaction>
</comment>
<dbReference type="InterPro" id="IPR036097">
    <property type="entry name" value="HisK_dim/P_sf"/>
</dbReference>
<organism evidence="8 9">
    <name type="scientific">Almyronema epifaneia S1</name>
    <dbReference type="NCBI Taxonomy" id="2991925"/>
    <lineage>
        <taxon>Bacteria</taxon>
        <taxon>Bacillati</taxon>
        <taxon>Cyanobacteriota</taxon>
        <taxon>Cyanophyceae</taxon>
        <taxon>Nodosilineales</taxon>
        <taxon>Nodosilineaceae</taxon>
        <taxon>Almyronema</taxon>
        <taxon>Almyronema epifaneia</taxon>
    </lineage>
</organism>
<dbReference type="Pfam" id="PF02518">
    <property type="entry name" value="HATPase_c"/>
    <property type="match status" value="1"/>
</dbReference>
<dbReference type="Gene3D" id="3.30.565.10">
    <property type="entry name" value="Histidine kinase-like ATPase, C-terminal domain"/>
    <property type="match status" value="1"/>
</dbReference>
<dbReference type="SMART" id="SM00387">
    <property type="entry name" value="HATPase_c"/>
    <property type="match status" value="1"/>
</dbReference>
<dbReference type="Pfam" id="PF01590">
    <property type="entry name" value="GAF"/>
    <property type="match status" value="1"/>
</dbReference>
<dbReference type="PANTHER" id="PTHR43711:SF26">
    <property type="entry name" value="SENSOR HISTIDINE KINASE RCSC"/>
    <property type="match status" value="1"/>
</dbReference>
<dbReference type="InterPro" id="IPR005467">
    <property type="entry name" value="His_kinase_dom"/>
</dbReference>
<evidence type="ECO:0000256" key="5">
    <source>
        <dbReference type="ARBA" id="ARBA00022777"/>
    </source>
</evidence>
<dbReference type="InterPro" id="IPR004358">
    <property type="entry name" value="Sig_transdc_His_kin-like_C"/>
</dbReference>
<keyword evidence="4" id="KW-0808">Transferase</keyword>
<dbReference type="SUPFAM" id="SSF55874">
    <property type="entry name" value="ATPase domain of HSP90 chaperone/DNA topoisomerase II/histidine kinase"/>
    <property type="match status" value="1"/>
</dbReference>
<comment type="caution">
    <text evidence="8">The sequence shown here is derived from an EMBL/GenBank/DDBJ whole genome shotgun (WGS) entry which is preliminary data.</text>
</comment>
<keyword evidence="3" id="KW-0597">Phosphoprotein</keyword>
<dbReference type="PANTHER" id="PTHR43711">
    <property type="entry name" value="TWO-COMPONENT HISTIDINE KINASE"/>
    <property type="match status" value="1"/>
</dbReference>
<dbReference type="EMBL" id="JBHZOL010000066">
    <property type="protein sequence ID" value="MFE4106527.1"/>
    <property type="molecule type" value="Genomic_DNA"/>
</dbReference>
<dbReference type="InterPro" id="IPR003661">
    <property type="entry name" value="HisK_dim/P_dom"/>
</dbReference>
<evidence type="ECO:0000256" key="3">
    <source>
        <dbReference type="ARBA" id="ARBA00022553"/>
    </source>
</evidence>
<dbReference type="PROSITE" id="PS50109">
    <property type="entry name" value="HIS_KIN"/>
    <property type="match status" value="1"/>
</dbReference>
<dbReference type="GO" id="GO:0005524">
    <property type="term" value="F:ATP binding"/>
    <property type="evidence" value="ECO:0007669"/>
    <property type="project" value="UniProtKB-KW"/>
</dbReference>
<dbReference type="Gene3D" id="3.30.450.40">
    <property type="match status" value="1"/>
</dbReference>
<keyword evidence="8" id="KW-0547">Nucleotide-binding</keyword>
<keyword evidence="8" id="KW-0067">ATP-binding</keyword>
<reference evidence="8 9" key="1">
    <citation type="submission" date="2024-10" db="EMBL/GenBank/DDBJ databases">
        <authorList>
            <person name="Ratan Roy A."/>
            <person name="Morales Sandoval P.H."/>
            <person name="De Los Santos Villalobos S."/>
            <person name="Chakraborty S."/>
            <person name="Mukherjee J."/>
        </authorList>
    </citation>
    <scope>NUCLEOTIDE SEQUENCE [LARGE SCALE GENOMIC DNA]</scope>
    <source>
        <strain evidence="8 9">S1</strain>
    </source>
</reference>
<feature type="domain" description="Histidine kinase" evidence="7">
    <location>
        <begin position="194"/>
        <end position="483"/>
    </location>
</feature>
<evidence type="ECO:0000256" key="6">
    <source>
        <dbReference type="ARBA" id="ARBA00023012"/>
    </source>
</evidence>